<dbReference type="GO" id="GO:0003723">
    <property type="term" value="F:RNA binding"/>
    <property type="evidence" value="ECO:0007669"/>
    <property type="project" value="InterPro"/>
</dbReference>
<sequence length="363" mass="39851">MAEEEGFEKAHHHEEEEEEGEEEKKKKKETMMSPWEQHSAVISIPRYDYNAPSSLLHHSLSGFLITCTIKREKSATKEAISILDKYVGSCSNADSGNLDNSDDNAATKRRKICPEDDQDGETETASNNSGKTSGTCLSSVMPDTNLDRGHVLSLVKLTRSGLLLFTFPRNTPADTVGVVSNIMESVESGISKSPLWCHRIFPIQETCSLNEKELQIVVSKLVFQFMNDKQHKVSHPVKVTFKRARSSFLIAMFAVGYNRRGIEETELKIVKDTSNGSDKFALLDRNKCFGVVAAAVKSAVSDSVVDLKSPEFSVLVELLPLSGVPNGSLVVAVSVLPQNLVNTKPRLCIKALVSDSKAKGGKH</sequence>
<dbReference type="InParanoid" id="A0A7N2L778"/>
<proteinExistence type="predicted"/>
<dbReference type="Gramene" id="QL03p040836:mrna">
    <property type="protein sequence ID" value="QL03p040836:mrna"/>
    <property type="gene ID" value="QL03p040836"/>
</dbReference>
<keyword evidence="3" id="KW-1185">Reference proteome</keyword>
<evidence type="ECO:0000313" key="3">
    <source>
        <dbReference type="Proteomes" id="UP000594261"/>
    </source>
</evidence>
<evidence type="ECO:0008006" key="4">
    <source>
        <dbReference type="Google" id="ProtNLM"/>
    </source>
</evidence>
<evidence type="ECO:0000256" key="1">
    <source>
        <dbReference type="SAM" id="MobiDB-lite"/>
    </source>
</evidence>
<evidence type="ECO:0000313" key="2">
    <source>
        <dbReference type="EnsemblPlants" id="QL03p040836:mrna"/>
    </source>
</evidence>
<dbReference type="FunCoup" id="A0A7N2L778">
    <property type="interactions" value="379"/>
</dbReference>
<feature type="compositionally biased region" description="Polar residues" evidence="1">
    <location>
        <begin position="123"/>
        <end position="134"/>
    </location>
</feature>
<dbReference type="Proteomes" id="UP000594261">
    <property type="component" value="Chromosome 3"/>
</dbReference>
<reference evidence="2 3" key="1">
    <citation type="journal article" date="2016" name="G3 (Bethesda)">
        <title>First Draft Assembly and Annotation of the Genome of a California Endemic Oak Quercus lobata Nee (Fagaceae).</title>
        <authorList>
            <person name="Sork V.L."/>
            <person name="Fitz-Gibbon S.T."/>
            <person name="Puiu D."/>
            <person name="Crepeau M."/>
            <person name="Gugger P.F."/>
            <person name="Sherman R."/>
            <person name="Stevens K."/>
            <person name="Langley C.H."/>
            <person name="Pellegrini M."/>
            <person name="Salzberg S.L."/>
        </authorList>
    </citation>
    <scope>NUCLEOTIDE SEQUENCE [LARGE SCALE GENOMIC DNA]</scope>
    <source>
        <strain evidence="2 3">cv. SW786</strain>
    </source>
</reference>
<dbReference type="AlphaFoldDB" id="A0A7N2L778"/>
<dbReference type="EnsemblPlants" id="QL03p040836:mrna">
    <property type="protein sequence ID" value="QL03p040836:mrna"/>
    <property type="gene ID" value="QL03p040836"/>
</dbReference>
<reference evidence="2" key="2">
    <citation type="submission" date="2021-01" db="UniProtKB">
        <authorList>
            <consortium name="EnsemblPlants"/>
        </authorList>
    </citation>
    <scope>IDENTIFICATION</scope>
</reference>
<dbReference type="EMBL" id="LRBV02000003">
    <property type="status" value="NOT_ANNOTATED_CDS"/>
    <property type="molecule type" value="Genomic_DNA"/>
</dbReference>
<dbReference type="GO" id="GO:0006400">
    <property type="term" value="P:tRNA modification"/>
    <property type="evidence" value="ECO:0007669"/>
    <property type="project" value="InterPro"/>
</dbReference>
<feature type="region of interest" description="Disordered" evidence="1">
    <location>
        <begin position="111"/>
        <end position="134"/>
    </location>
</feature>
<organism evidence="2 3">
    <name type="scientific">Quercus lobata</name>
    <name type="common">Valley oak</name>
    <dbReference type="NCBI Taxonomy" id="97700"/>
    <lineage>
        <taxon>Eukaryota</taxon>
        <taxon>Viridiplantae</taxon>
        <taxon>Streptophyta</taxon>
        <taxon>Embryophyta</taxon>
        <taxon>Tracheophyta</taxon>
        <taxon>Spermatophyta</taxon>
        <taxon>Magnoliopsida</taxon>
        <taxon>eudicotyledons</taxon>
        <taxon>Gunneridae</taxon>
        <taxon>Pentapetalae</taxon>
        <taxon>rosids</taxon>
        <taxon>fabids</taxon>
        <taxon>Fagales</taxon>
        <taxon>Fagaceae</taxon>
        <taxon>Quercus</taxon>
    </lineage>
</organism>
<feature type="region of interest" description="Disordered" evidence="1">
    <location>
        <begin position="1"/>
        <end position="32"/>
    </location>
</feature>
<name>A0A7N2L778_QUELO</name>
<accession>A0A7N2L778</accession>
<dbReference type="InterPro" id="IPR040183">
    <property type="entry name" value="THUMPD1-like"/>
</dbReference>
<dbReference type="OMA" id="QPIKFAV"/>
<dbReference type="PANTHER" id="PTHR13452:SF13">
    <property type="entry name" value="OS02G0672400 PROTEIN"/>
    <property type="match status" value="1"/>
</dbReference>
<dbReference type="PANTHER" id="PTHR13452">
    <property type="entry name" value="THUMP DOMAIN CONTAINING PROTEIN 1-RELATED"/>
    <property type="match status" value="1"/>
</dbReference>
<protein>
    <recommendedName>
        <fullName evidence="4">THUMP domain-containing protein</fullName>
    </recommendedName>
</protein>